<evidence type="ECO:0000313" key="1">
    <source>
        <dbReference type="EMBL" id="GAC18993.1"/>
    </source>
</evidence>
<dbReference type="RefSeq" id="WP_007619348.1">
    <property type="nucleotide sequence ID" value="NZ_BAEO01000027.1"/>
</dbReference>
<sequence length="127" mass="14470">MRIYSLSIILSLLVLMPYTGIAQDSFFTQANCTIVYSLERSADKYFNDEITQLSAPISRMNIHFIDLNNWGKASPHIEISGRLRNQLREQYNLDKSLNQAVLVDKHGQMLNRYSGSVTLVNALIDCN</sequence>
<reference evidence="1 2" key="1">
    <citation type="journal article" date="2017" name="Antonie Van Leeuwenhoek">
        <title>Rhizobium rhizosphaerae sp. nov., a novel species isolated from rice rhizosphere.</title>
        <authorList>
            <person name="Zhao J.J."/>
            <person name="Zhang J."/>
            <person name="Zhang R.J."/>
            <person name="Zhang C.W."/>
            <person name="Yin H.Q."/>
            <person name="Zhang X.X."/>
        </authorList>
    </citation>
    <scope>NUCLEOTIDE SEQUENCE [LARGE SCALE GENOMIC DNA]</scope>
    <source>
        <strain evidence="1 2">BSs20135</strain>
    </source>
</reference>
<dbReference type="EMBL" id="BAEO01000027">
    <property type="protein sequence ID" value="GAC18993.1"/>
    <property type="molecule type" value="Genomic_DNA"/>
</dbReference>
<comment type="caution">
    <text evidence="1">The sequence shown here is derived from an EMBL/GenBank/DDBJ whole genome shotgun (WGS) entry which is preliminary data.</text>
</comment>
<dbReference type="AlphaFoldDB" id="K6YQS6"/>
<name>K6YQS6_9ALTE</name>
<accession>K6YQS6</accession>
<dbReference type="Proteomes" id="UP000006327">
    <property type="component" value="Unassembled WGS sequence"/>
</dbReference>
<organism evidence="1 2">
    <name type="scientific">Paraglaciecola arctica BSs20135</name>
    <dbReference type="NCBI Taxonomy" id="493475"/>
    <lineage>
        <taxon>Bacteria</taxon>
        <taxon>Pseudomonadati</taxon>
        <taxon>Pseudomonadota</taxon>
        <taxon>Gammaproteobacteria</taxon>
        <taxon>Alteromonadales</taxon>
        <taxon>Alteromonadaceae</taxon>
        <taxon>Paraglaciecola</taxon>
    </lineage>
</organism>
<dbReference type="OrthoDB" id="6388536at2"/>
<protein>
    <submittedName>
        <fullName evidence="1">Uncharacterized protein</fullName>
    </submittedName>
</protein>
<evidence type="ECO:0000313" key="2">
    <source>
        <dbReference type="Proteomes" id="UP000006327"/>
    </source>
</evidence>
<dbReference type="STRING" id="493475.GARC_2026"/>
<proteinExistence type="predicted"/>
<keyword evidence="2" id="KW-1185">Reference proteome</keyword>
<gene>
    <name evidence="1" type="ORF">GARC_2026</name>
</gene>